<name>A0A8S3FU42_9BILA</name>
<evidence type="ECO:0000313" key="3">
    <source>
        <dbReference type="Proteomes" id="UP000676336"/>
    </source>
</evidence>
<proteinExistence type="predicted"/>
<dbReference type="EMBL" id="CAJOBI010272163">
    <property type="protein sequence ID" value="CAF5138994.1"/>
    <property type="molecule type" value="Genomic_DNA"/>
</dbReference>
<feature type="non-terminal residue" evidence="2">
    <location>
        <position position="1"/>
    </location>
</feature>
<protein>
    <submittedName>
        <fullName evidence="2">Uncharacterized protein</fullName>
    </submittedName>
</protein>
<dbReference type="Proteomes" id="UP000676336">
    <property type="component" value="Unassembled WGS sequence"/>
</dbReference>
<feature type="region of interest" description="Disordered" evidence="1">
    <location>
        <begin position="1"/>
        <end position="58"/>
    </location>
</feature>
<gene>
    <name evidence="2" type="ORF">SMN809_LOCUS63325</name>
</gene>
<feature type="compositionally biased region" description="Polar residues" evidence="1">
    <location>
        <begin position="26"/>
        <end position="58"/>
    </location>
</feature>
<dbReference type="AlphaFoldDB" id="A0A8S3FU42"/>
<evidence type="ECO:0000313" key="2">
    <source>
        <dbReference type="EMBL" id="CAF5138994.1"/>
    </source>
</evidence>
<reference evidence="2" key="1">
    <citation type="submission" date="2021-02" db="EMBL/GenBank/DDBJ databases">
        <authorList>
            <person name="Nowell W R."/>
        </authorList>
    </citation>
    <scope>NUCLEOTIDE SEQUENCE</scope>
</reference>
<organism evidence="2 3">
    <name type="scientific">Rotaria magnacalcarata</name>
    <dbReference type="NCBI Taxonomy" id="392030"/>
    <lineage>
        <taxon>Eukaryota</taxon>
        <taxon>Metazoa</taxon>
        <taxon>Spiralia</taxon>
        <taxon>Gnathifera</taxon>
        <taxon>Rotifera</taxon>
        <taxon>Eurotatoria</taxon>
        <taxon>Bdelloidea</taxon>
        <taxon>Philodinida</taxon>
        <taxon>Philodinidae</taxon>
        <taxon>Rotaria</taxon>
    </lineage>
</organism>
<sequence length="124" mass="14099">ETRHAAGRSNYDTHAFDKRLPVRPHTSMNDYHSYPGNRSNENRNYQQTDSPASKSSFQAHLNRLDERFGQNYNARNKDDDILSMHSARSLSSSCSLASQTLERAQQNMNKYWGGHAPASIDSPK</sequence>
<evidence type="ECO:0000256" key="1">
    <source>
        <dbReference type="SAM" id="MobiDB-lite"/>
    </source>
</evidence>
<comment type="caution">
    <text evidence="2">The sequence shown here is derived from an EMBL/GenBank/DDBJ whole genome shotgun (WGS) entry which is preliminary data.</text>
</comment>
<accession>A0A8S3FU42</accession>